<dbReference type="Gene3D" id="3.40.50.720">
    <property type="entry name" value="NAD(P)-binding Rossmann-like Domain"/>
    <property type="match status" value="1"/>
</dbReference>
<feature type="domain" description="XdhC Rossmann" evidence="2">
    <location>
        <begin position="175"/>
        <end position="315"/>
    </location>
</feature>
<dbReference type="EMBL" id="JACIJS010000003">
    <property type="protein sequence ID" value="MBB5515078.1"/>
    <property type="molecule type" value="Genomic_DNA"/>
</dbReference>
<comment type="caution">
    <text evidence="3">The sequence shown here is derived from an EMBL/GenBank/DDBJ whole genome shotgun (WGS) entry which is preliminary data.</text>
</comment>
<dbReference type="PANTHER" id="PTHR30388">
    <property type="entry name" value="ALDEHYDE OXIDOREDUCTASE MOLYBDENUM COFACTOR ASSEMBLY PROTEIN"/>
    <property type="match status" value="1"/>
</dbReference>
<dbReference type="NCBIfam" id="TIGR02964">
    <property type="entry name" value="xanthine_xdhC"/>
    <property type="match status" value="1"/>
</dbReference>
<dbReference type="InterPro" id="IPR014308">
    <property type="entry name" value="Xanthine_DH_XdhC"/>
</dbReference>
<dbReference type="InterPro" id="IPR052698">
    <property type="entry name" value="MoCofactor_Util/Proc"/>
</dbReference>
<dbReference type="Proteomes" id="UP000553766">
    <property type="component" value="Unassembled WGS sequence"/>
</dbReference>
<dbReference type="AlphaFoldDB" id="A0A840WIZ0"/>
<dbReference type="InterPro" id="IPR003777">
    <property type="entry name" value="XdhC_CoxI"/>
</dbReference>
<dbReference type="SUPFAM" id="SSF51735">
    <property type="entry name" value="NAD(P)-binding Rossmann-fold domains"/>
    <property type="match status" value="1"/>
</dbReference>
<gene>
    <name evidence="3" type="ORF">FHS89_001088</name>
</gene>
<name>A0A840WIZ0_9RHOB</name>
<dbReference type="Pfam" id="PF13478">
    <property type="entry name" value="XdhC_C"/>
    <property type="match status" value="1"/>
</dbReference>
<keyword evidence="4" id="KW-1185">Reference proteome</keyword>
<evidence type="ECO:0000313" key="3">
    <source>
        <dbReference type="EMBL" id="MBB5515078.1"/>
    </source>
</evidence>
<organism evidence="3 4">
    <name type="scientific">Rubricella aquisinus</name>
    <dbReference type="NCBI Taxonomy" id="2028108"/>
    <lineage>
        <taxon>Bacteria</taxon>
        <taxon>Pseudomonadati</taxon>
        <taxon>Pseudomonadota</taxon>
        <taxon>Alphaproteobacteria</taxon>
        <taxon>Rhodobacterales</taxon>
        <taxon>Paracoccaceae</taxon>
        <taxon>Rubricella</taxon>
    </lineage>
</organism>
<feature type="domain" description="XdhC- CoxI" evidence="1">
    <location>
        <begin position="13"/>
        <end position="79"/>
    </location>
</feature>
<protein>
    <submittedName>
        <fullName evidence="3">Xanthine dehydrogenase accessory factor</fullName>
    </submittedName>
</protein>
<reference evidence="3 4" key="1">
    <citation type="submission" date="2020-08" db="EMBL/GenBank/DDBJ databases">
        <title>Genomic Encyclopedia of Type Strains, Phase IV (KMG-IV): sequencing the most valuable type-strain genomes for metagenomic binning, comparative biology and taxonomic classification.</title>
        <authorList>
            <person name="Goeker M."/>
        </authorList>
    </citation>
    <scope>NUCLEOTIDE SEQUENCE [LARGE SCALE GENOMIC DNA]</scope>
    <source>
        <strain evidence="3 4">DSM 103377</strain>
    </source>
</reference>
<dbReference type="Pfam" id="PF02625">
    <property type="entry name" value="XdhC_CoxI"/>
    <property type="match status" value="1"/>
</dbReference>
<dbReference type="RefSeq" id="WP_184009333.1">
    <property type="nucleotide sequence ID" value="NZ_JACIJS010000003.1"/>
</dbReference>
<sequence length="330" mass="34049">MSGFDQSALAAAIAAHGPVVRVVITDFAGSSPRETGAAMLVWSDGQSGTIGGGALEWQAAEAARRLLGAAEQSRRMQTYPLGPALGQCCGGSVTLLSELYHDAAMGEPQQGAPGSAPAGFVARPVTSGDAPTRELAPLPLGARRAAQAIRDGRGQPLTCADGWIVEALRPANIPVFIYGAGHVGRAIAHALHGLPFDVTLVDDAPARFPDPVPAYVSPLMAANPAEAVPLAPARAVHLVLTYSHALDLEICHRVLQQPFAHLGLIGSATKSARFRKRLAELGHTPAQIARLACPIGDRSLGKEPAAIALGVAAELLRLARAQTASLEATA</sequence>
<proteinExistence type="predicted"/>
<dbReference type="InterPro" id="IPR036291">
    <property type="entry name" value="NAD(P)-bd_dom_sf"/>
</dbReference>
<accession>A0A840WIZ0</accession>
<dbReference type="PANTHER" id="PTHR30388:SF6">
    <property type="entry name" value="XANTHINE DEHYDROGENASE SUBUNIT A-RELATED"/>
    <property type="match status" value="1"/>
</dbReference>
<evidence type="ECO:0000259" key="2">
    <source>
        <dbReference type="Pfam" id="PF13478"/>
    </source>
</evidence>
<evidence type="ECO:0000313" key="4">
    <source>
        <dbReference type="Proteomes" id="UP000553766"/>
    </source>
</evidence>
<evidence type="ECO:0000259" key="1">
    <source>
        <dbReference type="Pfam" id="PF02625"/>
    </source>
</evidence>
<dbReference type="InterPro" id="IPR027051">
    <property type="entry name" value="XdhC_Rossmann_dom"/>
</dbReference>